<name>A0ABU4J0R5_9BACI</name>
<keyword evidence="4" id="KW-1003">Cell membrane</keyword>
<comment type="caution">
    <text evidence="9">The sequence shown here is derived from an EMBL/GenBank/DDBJ whole genome shotgun (WGS) entry which is preliminary data.</text>
</comment>
<evidence type="ECO:0000313" key="10">
    <source>
        <dbReference type="Proteomes" id="UP001284771"/>
    </source>
</evidence>
<evidence type="ECO:0000256" key="6">
    <source>
        <dbReference type="ARBA" id="ARBA00022989"/>
    </source>
</evidence>
<comment type="subcellular location">
    <subcellularLocation>
        <location evidence="1">Cell membrane</location>
        <topology evidence="1">Multi-pass membrane protein</topology>
    </subcellularLocation>
</comment>
<gene>
    <name evidence="9" type="ORF">RIB56_01825</name>
</gene>
<evidence type="ECO:0000256" key="5">
    <source>
        <dbReference type="ARBA" id="ARBA00022692"/>
    </source>
</evidence>
<sequence>MVFNLPISLVIYNHFFFFITLLNHCYWVLGSALGSIFGSFITFSTEGIEFVMTALFVVIFMEQWKKGKQYQSALIGVVLPAAIIGLLVVYSLKDISFVSGSHGLPEMLAVGFVVLLHAWRGSMLLSIGGGTVLYMGLVQLVF</sequence>
<evidence type="ECO:0000256" key="4">
    <source>
        <dbReference type="ARBA" id="ARBA00022475"/>
    </source>
</evidence>
<evidence type="ECO:0000256" key="8">
    <source>
        <dbReference type="SAM" id="Phobius"/>
    </source>
</evidence>
<dbReference type="Proteomes" id="UP001284771">
    <property type="component" value="Unassembled WGS sequence"/>
</dbReference>
<keyword evidence="10" id="KW-1185">Reference proteome</keyword>
<evidence type="ECO:0000256" key="2">
    <source>
        <dbReference type="ARBA" id="ARBA00010735"/>
    </source>
</evidence>
<organism evidence="9 10">
    <name type="scientific">Priestia flexa</name>
    <dbReference type="NCBI Taxonomy" id="86664"/>
    <lineage>
        <taxon>Bacteria</taxon>
        <taxon>Bacillati</taxon>
        <taxon>Bacillota</taxon>
        <taxon>Bacilli</taxon>
        <taxon>Bacillales</taxon>
        <taxon>Bacillaceae</taxon>
        <taxon>Priestia</taxon>
    </lineage>
</organism>
<comment type="similarity">
    <text evidence="2">Belongs to the AzlC family.</text>
</comment>
<feature type="transmembrane region" description="Helical" evidence="8">
    <location>
        <begin position="73"/>
        <end position="92"/>
    </location>
</feature>
<keyword evidence="5 8" id="KW-0812">Transmembrane</keyword>
<evidence type="ECO:0000256" key="3">
    <source>
        <dbReference type="ARBA" id="ARBA00022448"/>
    </source>
</evidence>
<proteinExistence type="inferred from homology"/>
<evidence type="ECO:0000256" key="7">
    <source>
        <dbReference type="ARBA" id="ARBA00023136"/>
    </source>
</evidence>
<evidence type="ECO:0000256" key="1">
    <source>
        <dbReference type="ARBA" id="ARBA00004651"/>
    </source>
</evidence>
<dbReference type="RefSeq" id="WP_163070964.1">
    <property type="nucleotide sequence ID" value="NZ_JAKRCX010000009.1"/>
</dbReference>
<keyword evidence="7 8" id="KW-0472">Membrane</keyword>
<evidence type="ECO:0000313" key="9">
    <source>
        <dbReference type="EMBL" id="MDW8514861.1"/>
    </source>
</evidence>
<accession>A0ABU4J0R5</accession>
<feature type="transmembrane region" description="Helical" evidence="8">
    <location>
        <begin position="112"/>
        <end position="137"/>
    </location>
</feature>
<dbReference type="Pfam" id="PF05437">
    <property type="entry name" value="AzlD"/>
    <property type="match status" value="1"/>
</dbReference>
<dbReference type="InterPro" id="IPR008407">
    <property type="entry name" value="Brnchd-chn_aa_trnsp_AzlD"/>
</dbReference>
<keyword evidence="6 8" id="KW-1133">Transmembrane helix</keyword>
<protein>
    <submittedName>
        <fullName evidence="9">AzlD domain-containing protein</fullName>
    </submittedName>
</protein>
<reference evidence="10" key="1">
    <citation type="submission" date="2023-07" db="EMBL/GenBank/DDBJ databases">
        <title>Draft genomic sequences of Priestia flexa CCM isolated from the soil of an abandoned mine contaminated by free cyanide in the high Andean zone of Tacna, Peru.</title>
        <authorList>
            <person name="Caceda Quiroz C.J."/>
            <person name="Maraza Chooque G.J."/>
            <person name="Fora Quispe G.L."/>
            <person name="Carpio Mamani M."/>
        </authorList>
    </citation>
    <scope>NUCLEOTIDE SEQUENCE [LARGE SCALE GENOMIC DNA]</scope>
    <source>
        <strain evidence="10">CCM</strain>
    </source>
</reference>
<feature type="transmembrane region" description="Helical" evidence="8">
    <location>
        <begin position="35"/>
        <end position="61"/>
    </location>
</feature>
<dbReference type="EMBL" id="JAWUZT010000003">
    <property type="protein sequence ID" value="MDW8514861.1"/>
    <property type="molecule type" value="Genomic_DNA"/>
</dbReference>
<dbReference type="PANTHER" id="PTHR34979:SF1">
    <property type="entry name" value="INNER MEMBRANE PROTEIN YGAZ"/>
    <property type="match status" value="1"/>
</dbReference>
<feature type="transmembrane region" description="Helical" evidence="8">
    <location>
        <begin position="7"/>
        <end position="29"/>
    </location>
</feature>
<keyword evidence="3" id="KW-0813">Transport</keyword>
<dbReference type="PANTHER" id="PTHR34979">
    <property type="entry name" value="INNER MEMBRANE PROTEIN YGAZ"/>
    <property type="match status" value="1"/>
</dbReference>
<dbReference type="InterPro" id="IPR011606">
    <property type="entry name" value="Brnchd-chn_aa_trnsp_permease"/>
</dbReference>